<evidence type="ECO:0000313" key="1">
    <source>
        <dbReference type="EMBL" id="GAA1980033.1"/>
    </source>
</evidence>
<comment type="caution">
    <text evidence="1">The sequence shown here is derived from an EMBL/GenBank/DDBJ whole genome shotgun (WGS) entry which is preliminary data.</text>
</comment>
<gene>
    <name evidence="1" type="ORF">GCM10009754_65670</name>
</gene>
<proteinExistence type="predicted"/>
<accession>A0ABP5DKP8</accession>
<name>A0ABP5DKP8_9PSEU</name>
<keyword evidence="2" id="KW-1185">Reference proteome</keyword>
<evidence type="ECO:0000313" key="2">
    <source>
        <dbReference type="Proteomes" id="UP001501116"/>
    </source>
</evidence>
<sequence>MGRFAAACRMPHAAKGTFAASDSPKASFRACASEGDGALTDELRREGAIWGALFPEGALQGRRHSGEVREGKICGVWFPEGHLRGISGAMLRAVTAENAALGALKASLRECDAAKGTFRALYAPKVTFAA</sequence>
<reference evidence="2" key="1">
    <citation type="journal article" date="2019" name="Int. J. Syst. Evol. Microbiol.">
        <title>The Global Catalogue of Microorganisms (GCM) 10K type strain sequencing project: providing services to taxonomists for standard genome sequencing and annotation.</title>
        <authorList>
            <consortium name="The Broad Institute Genomics Platform"/>
            <consortium name="The Broad Institute Genome Sequencing Center for Infectious Disease"/>
            <person name="Wu L."/>
            <person name="Ma J."/>
        </authorList>
    </citation>
    <scope>NUCLEOTIDE SEQUENCE [LARGE SCALE GENOMIC DNA]</scope>
    <source>
        <strain evidence="2">JCM 14545</strain>
    </source>
</reference>
<dbReference type="Proteomes" id="UP001501116">
    <property type="component" value="Unassembled WGS sequence"/>
</dbReference>
<dbReference type="EMBL" id="BAAANN010000032">
    <property type="protein sequence ID" value="GAA1980033.1"/>
    <property type="molecule type" value="Genomic_DNA"/>
</dbReference>
<protein>
    <submittedName>
        <fullName evidence="1">Uncharacterized protein</fullName>
    </submittedName>
</protein>
<organism evidence="1 2">
    <name type="scientific">Amycolatopsis minnesotensis</name>
    <dbReference type="NCBI Taxonomy" id="337894"/>
    <lineage>
        <taxon>Bacteria</taxon>
        <taxon>Bacillati</taxon>
        <taxon>Actinomycetota</taxon>
        <taxon>Actinomycetes</taxon>
        <taxon>Pseudonocardiales</taxon>
        <taxon>Pseudonocardiaceae</taxon>
        <taxon>Amycolatopsis</taxon>
    </lineage>
</organism>